<dbReference type="PROSITE" id="PS51195">
    <property type="entry name" value="Q_MOTIF"/>
    <property type="match status" value="1"/>
</dbReference>
<dbReference type="PROSITE" id="PS00039">
    <property type="entry name" value="DEAD_ATP_HELICASE"/>
    <property type="match status" value="1"/>
</dbReference>
<comment type="caution">
    <text evidence="11">The sequence shown here is derived from an EMBL/GenBank/DDBJ whole genome shotgun (WGS) entry which is preliminary data.</text>
</comment>
<feature type="short sequence motif" description="Q motif" evidence="6">
    <location>
        <begin position="1"/>
        <end position="29"/>
    </location>
</feature>
<evidence type="ECO:0000313" key="12">
    <source>
        <dbReference type="Proteomes" id="UP000006241"/>
    </source>
</evidence>
<dbReference type="GO" id="GO:0005829">
    <property type="term" value="C:cytosol"/>
    <property type="evidence" value="ECO:0007669"/>
    <property type="project" value="TreeGrafter"/>
</dbReference>
<dbReference type="GO" id="GO:0003724">
    <property type="term" value="F:RNA helicase activity"/>
    <property type="evidence" value="ECO:0007669"/>
    <property type="project" value="InterPro"/>
</dbReference>
<dbReference type="SUPFAM" id="SSF52540">
    <property type="entry name" value="P-loop containing nucleoside triphosphate hydrolases"/>
    <property type="match status" value="1"/>
</dbReference>
<dbReference type="GO" id="GO:0016787">
    <property type="term" value="F:hydrolase activity"/>
    <property type="evidence" value="ECO:0007669"/>
    <property type="project" value="UniProtKB-KW"/>
</dbReference>
<evidence type="ECO:0000256" key="2">
    <source>
        <dbReference type="ARBA" id="ARBA00022801"/>
    </source>
</evidence>
<dbReference type="RefSeq" id="WP_003010563.1">
    <property type="nucleotide sequence ID" value="NZ_GG668633.1"/>
</dbReference>
<dbReference type="InterPro" id="IPR027417">
    <property type="entry name" value="P-loop_NTPase"/>
</dbReference>
<feature type="domain" description="Helicase C-terminal" evidence="9">
    <location>
        <begin position="215"/>
        <end position="380"/>
    </location>
</feature>
<dbReference type="CDD" id="cd00268">
    <property type="entry name" value="DEADc"/>
    <property type="match status" value="1"/>
</dbReference>
<dbReference type="PROSITE" id="PS51194">
    <property type="entry name" value="HELICASE_CTER"/>
    <property type="match status" value="1"/>
</dbReference>
<dbReference type="EMBL" id="ACHB01000052">
    <property type="protein sequence ID" value="EEI92087.1"/>
    <property type="molecule type" value="Genomic_DNA"/>
</dbReference>
<dbReference type="GO" id="GO:0003676">
    <property type="term" value="F:nucleic acid binding"/>
    <property type="evidence" value="ECO:0007669"/>
    <property type="project" value="InterPro"/>
</dbReference>
<evidence type="ECO:0000259" key="10">
    <source>
        <dbReference type="PROSITE" id="PS51195"/>
    </source>
</evidence>
<dbReference type="InterPro" id="IPR050079">
    <property type="entry name" value="DEAD_box_RNA_helicase"/>
</dbReference>
<keyword evidence="2 7" id="KW-0378">Hydrolase</keyword>
<dbReference type="Pfam" id="PF00270">
    <property type="entry name" value="DEAD"/>
    <property type="match status" value="1"/>
</dbReference>
<keyword evidence="3 7" id="KW-0347">Helicase</keyword>
<dbReference type="PANTHER" id="PTHR47959:SF13">
    <property type="entry name" value="ATP-DEPENDENT RNA HELICASE RHLE"/>
    <property type="match status" value="1"/>
</dbReference>
<dbReference type="InterPro" id="IPR011545">
    <property type="entry name" value="DEAD/DEAH_box_helicase_dom"/>
</dbReference>
<dbReference type="AlphaFoldDB" id="C2FY34"/>
<evidence type="ECO:0000256" key="1">
    <source>
        <dbReference type="ARBA" id="ARBA00022741"/>
    </source>
</evidence>
<protein>
    <submittedName>
        <fullName evidence="11">DEAD/DEAH box helicase</fullName>
    </submittedName>
</protein>
<dbReference type="PANTHER" id="PTHR47959">
    <property type="entry name" value="ATP-DEPENDENT RNA HELICASE RHLE-RELATED"/>
    <property type="match status" value="1"/>
</dbReference>
<dbReference type="InterPro" id="IPR000629">
    <property type="entry name" value="RNA-helicase_DEAD-box_CS"/>
</dbReference>
<dbReference type="Pfam" id="PF00271">
    <property type="entry name" value="Helicase_C"/>
    <property type="match status" value="1"/>
</dbReference>
<evidence type="ECO:0000256" key="7">
    <source>
        <dbReference type="RuleBase" id="RU000492"/>
    </source>
</evidence>
<evidence type="ECO:0000256" key="4">
    <source>
        <dbReference type="ARBA" id="ARBA00022840"/>
    </source>
</evidence>
<comment type="similarity">
    <text evidence="5 7">Belongs to the DEAD box helicase family.</text>
</comment>
<dbReference type="InterPro" id="IPR044742">
    <property type="entry name" value="DEAD/DEAH_RhlB"/>
</dbReference>
<sequence length="398" mass="45148">MNFQELNLSKLLVEKLNTLQITEPTGIQKAVIPNILKGKDVLAISPTGTGKTEAFALPVLYLLTESKQSEHKTLVLSPTRELAQQTYLRILNCTPSEVNISTISIFGGQSYEKQAAELSTDPAIVVATPGRLLDLMDQKLIDLSAFKKVVIDEADELLQLGFMAALFRILGYLPSDKQTLLFSATFPKELEELVPKVLHQPFRFEVQNREPQQSQIHQYLLFVDKNDKKNLIKYLIDHYKIDTALIFTRTTHGVDRIVSDLQKHGLTAQGLYGDKSQAVRTATVEDFKNRNFNFLVATDIASRGLHLDDLDHVINYEIPDTSEQYMHRIGRTARGIRDGYTYTFCDAEDNPNLIKLQIALKKNIPILSEHPYVLSWQKMLAHKELKSNSKRKGSKRKK</sequence>
<dbReference type="SMART" id="SM00487">
    <property type="entry name" value="DEXDc"/>
    <property type="match status" value="1"/>
</dbReference>
<evidence type="ECO:0000256" key="6">
    <source>
        <dbReference type="PROSITE-ProRule" id="PRU00552"/>
    </source>
</evidence>
<keyword evidence="1 7" id="KW-0547">Nucleotide-binding</keyword>
<accession>C2FY34</accession>
<dbReference type="PROSITE" id="PS51192">
    <property type="entry name" value="HELICASE_ATP_BIND_1"/>
    <property type="match status" value="1"/>
</dbReference>
<evidence type="ECO:0000256" key="3">
    <source>
        <dbReference type="ARBA" id="ARBA00022806"/>
    </source>
</evidence>
<dbReference type="Proteomes" id="UP000006241">
    <property type="component" value="Unassembled WGS sequence"/>
</dbReference>
<organism evidence="11 12">
    <name type="scientific">Sphingobacterium spiritivorum ATCC 33300</name>
    <dbReference type="NCBI Taxonomy" id="525372"/>
    <lineage>
        <taxon>Bacteria</taxon>
        <taxon>Pseudomonadati</taxon>
        <taxon>Bacteroidota</taxon>
        <taxon>Sphingobacteriia</taxon>
        <taxon>Sphingobacteriales</taxon>
        <taxon>Sphingobacteriaceae</taxon>
        <taxon>Sphingobacterium</taxon>
    </lineage>
</organism>
<evidence type="ECO:0000259" key="9">
    <source>
        <dbReference type="PROSITE" id="PS51194"/>
    </source>
</evidence>
<feature type="domain" description="Helicase ATP-binding" evidence="8">
    <location>
        <begin position="32"/>
        <end position="204"/>
    </location>
</feature>
<keyword evidence="4 7" id="KW-0067">ATP-binding</keyword>
<gene>
    <name evidence="11" type="ORF">HMPREF0765_2240</name>
</gene>
<dbReference type="CDD" id="cd18787">
    <property type="entry name" value="SF2_C_DEAD"/>
    <property type="match status" value="1"/>
</dbReference>
<evidence type="ECO:0000256" key="5">
    <source>
        <dbReference type="ARBA" id="ARBA00038437"/>
    </source>
</evidence>
<dbReference type="InterPro" id="IPR014001">
    <property type="entry name" value="Helicase_ATP-bd"/>
</dbReference>
<dbReference type="SMART" id="SM00490">
    <property type="entry name" value="HELICc"/>
    <property type="match status" value="1"/>
</dbReference>
<dbReference type="HOGENOM" id="CLU_003041_28_3_10"/>
<feature type="domain" description="DEAD-box RNA helicase Q" evidence="10">
    <location>
        <begin position="1"/>
        <end position="29"/>
    </location>
</feature>
<dbReference type="GO" id="GO:0005524">
    <property type="term" value="F:ATP binding"/>
    <property type="evidence" value="ECO:0007669"/>
    <property type="project" value="UniProtKB-KW"/>
</dbReference>
<dbReference type="InterPro" id="IPR014014">
    <property type="entry name" value="RNA_helicase_DEAD_Q_motif"/>
</dbReference>
<evidence type="ECO:0000313" key="11">
    <source>
        <dbReference type="EMBL" id="EEI92087.1"/>
    </source>
</evidence>
<dbReference type="InterPro" id="IPR001650">
    <property type="entry name" value="Helicase_C-like"/>
</dbReference>
<name>C2FY34_SPHSI</name>
<dbReference type="Gene3D" id="3.40.50.300">
    <property type="entry name" value="P-loop containing nucleotide triphosphate hydrolases"/>
    <property type="match status" value="2"/>
</dbReference>
<proteinExistence type="inferred from homology"/>
<reference evidence="11 12" key="1">
    <citation type="submission" date="2009-01" db="EMBL/GenBank/DDBJ databases">
        <authorList>
            <person name="Qin X."/>
            <person name="Bachman B."/>
            <person name="Battles P."/>
            <person name="Bell A."/>
            <person name="Bess C."/>
            <person name="Bickham C."/>
            <person name="Chaboub L."/>
            <person name="Chen D."/>
            <person name="Coyle M."/>
            <person name="Deiros D.R."/>
            <person name="Dinh H."/>
            <person name="Forbes L."/>
            <person name="Fowler G."/>
            <person name="Francisco L."/>
            <person name="Fu Q."/>
            <person name="Gubbala S."/>
            <person name="Hale W."/>
            <person name="Han Y."/>
            <person name="Hemphill L."/>
            <person name="Highlander S.K."/>
            <person name="Hirani K."/>
            <person name="Hogues M."/>
            <person name="Jackson L."/>
            <person name="Jakkamsetti A."/>
            <person name="Javaid M."/>
            <person name="Jiang H."/>
            <person name="Korchina V."/>
            <person name="Kovar C."/>
            <person name="Lara F."/>
            <person name="Lee S."/>
            <person name="Mata R."/>
            <person name="Mathew T."/>
            <person name="Moen C."/>
            <person name="Morales K."/>
            <person name="Munidasa M."/>
            <person name="Nazareth L."/>
            <person name="Ngo R."/>
            <person name="Nguyen L."/>
            <person name="Okwuonu G."/>
            <person name="Ongeri F."/>
            <person name="Patil S."/>
            <person name="Petrosino J."/>
            <person name="Pham C."/>
            <person name="Pham P."/>
            <person name="Pu L.-L."/>
            <person name="Puazo M."/>
            <person name="Raj R."/>
            <person name="Reid J."/>
            <person name="Rouhana J."/>
            <person name="Saada N."/>
            <person name="Shang Y."/>
            <person name="Simmons D."/>
            <person name="Thornton R."/>
            <person name="Warren J."/>
            <person name="Weissenberger G."/>
            <person name="Zhang J."/>
            <person name="Zhang L."/>
            <person name="Zhou C."/>
            <person name="Zhu D."/>
            <person name="Muzny D."/>
            <person name="Worley K."/>
            <person name="Gibbs R."/>
        </authorList>
    </citation>
    <scope>NUCLEOTIDE SEQUENCE [LARGE SCALE GENOMIC DNA]</scope>
    <source>
        <strain evidence="11 12">ATCC 33300</strain>
    </source>
</reference>
<evidence type="ECO:0000259" key="8">
    <source>
        <dbReference type="PROSITE" id="PS51192"/>
    </source>
</evidence>